<sequence>MDYFKSLLLFSLVGFLSADCPTASGPCPENWSYQSVSNACYFLKNFTASNGKTWDVVDVNEAELRCRQLNPKGRLVSIHDALENQIVFDFLKTTNLMASTMAPAGSNPCSSAYSWCGLSYTKATDSFAWTDGSKADWIPPVYKLSGITYYGMSSDESCGGTKIWGSYSTEAAQLLARYICKIAL</sequence>
<evidence type="ECO:0000259" key="2">
    <source>
        <dbReference type="PROSITE" id="PS50041"/>
    </source>
</evidence>
<keyword evidence="3" id="KW-1185">Reference proteome</keyword>
<proteinExistence type="predicted"/>
<evidence type="ECO:0000313" key="4">
    <source>
        <dbReference type="WBParaSite" id="MBELARI_LOCUS6512"/>
    </source>
</evidence>
<dbReference type="InterPro" id="IPR050111">
    <property type="entry name" value="C-type_lectin/snaclec_domain"/>
</dbReference>
<feature type="domain" description="C-type lectin" evidence="2">
    <location>
        <begin position="36"/>
        <end position="181"/>
    </location>
</feature>
<dbReference type="AlphaFoldDB" id="A0AAF3FHE9"/>
<dbReference type="Pfam" id="PF00059">
    <property type="entry name" value="Lectin_C"/>
    <property type="match status" value="1"/>
</dbReference>
<dbReference type="Proteomes" id="UP000887575">
    <property type="component" value="Unassembled WGS sequence"/>
</dbReference>
<reference evidence="4" key="1">
    <citation type="submission" date="2024-02" db="UniProtKB">
        <authorList>
            <consortium name="WormBaseParasite"/>
        </authorList>
    </citation>
    <scope>IDENTIFICATION</scope>
</reference>
<protein>
    <submittedName>
        <fullName evidence="4">C-type lectin domain-containing protein</fullName>
    </submittedName>
</protein>
<accession>A0AAF3FHE9</accession>
<dbReference type="PANTHER" id="PTHR22803">
    <property type="entry name" value="MANNOSE, PHOSPHOLIPASE, LECTIN RECEPTOR RELATED"/>
    <property type="match status" value="1"/>
</dbReference>
<dbReference type="PROSITE" id="PS50041">
    <property type="entry name" value="C_TYPE_LECTIN_2"/>
    <property type="match status" value="1"/>
</dbReference>
<dbReference type="SUPFAM" id="SSF56436">
    <property type="entry name" value="C-type lectin-like"/>
    <property type="match status" value="1"/>
</dbReference>
<organism evidence="3 4">
    <name type="scientific">Mesorhabditis belari</name>
    <dbReference type="NCBI Taxonomy" id="2138241"/>
    <lineage>
        <taxon>Eukaryota</taxon>
        <taxon>Metazoa</taxon>
        <taxon>Ecdysozoa</taxon>
        <taxon>Nematoda</taxon>
        <taxon>Chromadorea</taxon>
        <taxon>Rhabditida</taxon>
        <taxon>Rhabditina</taxon>
        <taxon>Rhabditomorpha</taxon>
        <taxon>Rhabditoidea</taxon>
        <taxon>Rhabditidae</taxon>
        <taxon>Mesorhabditinae</taxon>
        <taxon>Mesorhabditis</taxon>
    </lineage>
</organism>
<evidence type="ECO:0000313" key="3">
    <source>
        <dbReference type="Proteomes" id="UP000887575"/>
    </source>
</evidence>
<keyword evidence="1" id="KW-0732">Signal</keyword>
<name>A0AAF3FHE9_9BILA</name>
<feature type="signal peptide" evidence="1">
    <location>
        <begin position="1"/>
        <end position="18"/>
    </location>
</feature>
<evidence type="ECO:0000256" key="1">
    <source>
        <dbReference type="SAM" id="SignalP"/>
    </source>
</evidence>
<dbReference type="InterPro" id="IPR001304">
    <property type="entry name" value="C-type_lectin-like"/>
</dbReference>
<dbReference type="Gene3D" id="3.10.100.10">
    <property type="entry name" value="Mannose-Binding Protein A, subunit A"/>
    <property type="match status" value="1"/>
</dbReference>
<dbReference type="InterPro" id="IPR016187">
    <property type="entry name" value="CTDL_fold"/>
</dbReference>
<dbReference type="InterPro" id="IPR016186">
    <property type="entry name" value="C-type_lectin-like/link_sf"/>
</dbReference>
<dbReference type="WBParaSite" id="MBELARI_LOCUS6512">
    <property type="protein sequence ID" value="MBELARI_LOCUS6512"/>
    <property type="gene ID" value="MBELARI_LOCUS6512"/>
</dbReference>
<feature type="chain" id="PRO_5042134839" evidence="1">
    <location>
        <begin position="19"/>
        <end position="184"/>
    </location>
</feature>
<dbReference type="SMART" id="SM00034">
    <property type="entry name" value="CLECT"/>
    <property type="match status" value="1"/>
</dbReference>